<evidence type="ECO:0000313" key="1">
    <source>
        <dbReference type="EMBL" id="JAE38831.1"/>
    </source>
</evidence>
<organism evidence="1">
    <name type="scientific">Arundo donax</name>
    <name type="common">Giant reed</name>
    <name type="synonym">Donax arundinaceus</name>
    <dbReference type="NCBI Taxonomy" id="35708"/>
    <lineage>
        <taxon>Eukaryota</taxon>
        <taxon>Viridiplantae</taxon>
        <taxon>Streptophyta</taxon>
        <taxon>Embryophyta</taxon>
        <taxon>Tracheophyta</taxon>
        <taxon>Spermatophyta</taxon>
        <taxon>Magnoliopsida</taxon>
        <taxon>Liliopsida</taxon>
        <taxon>Poales</taxon>
        <taxon>Poaceae</taxon>
        <taxon>PACMAD clade</taxon>
        <taxon>Arundinoideae</taxon>
        <taxon>Arundineae</taxon>
        <taxon>Arundo</taxon>
    </lineage>
</organism>
<accession>A0A0A9HVC3</accession>
<dbReference type="EMBL" id="GBRH01159065">
    <property type="protein sequence ID" value="JAE38831.1"/>
    <property type="molecule type" value="Transcribed_RNA"/>
</dbReference>
<reference evidence="1" key="2">
    <citation type="journal article" date="2015" name="Data Brief">
        <title>Shoot transcriptome of the giant reed, Arundo donax.</title>
        <authorList>
            <person name="Barrero R.A."/>
            <person name="Guerrero F.D."/>
            <person name="Moolhuijzen P."/>
            <person name="Goolsby J.A."/>
            <person name="Tidwell J."/>
            <person name="Bellgard S.E."/>
            <person name="Bellgard M.I."/>
        </authorList>
    </citation>
    <scope>NUCLEOTIDE SEQUENCE</scope>
    <source>
        <tissue evidence="1">Shoot tissue taken approximately 20 cm above the soil surface</tissue>
    </source>
</reference>
<sequence length="54" mass="6404">MSESGHQKHRQASPRHWTQLDFQHHTPMKPHLFYGNANGFAFLLKDQVAYMHPF</sequence>
<dbReference type="AlphaFoldDB" id="A0A0A9HVC3"/>
<proteinExistence type="predicted"/>
<name>A0A0A9HVC3_ARUDO</name>
<protein>
    <submittedName>
        <fullName evidence="1">Uncharacterized protein</fullName>
    </submittedName>
</protein>
<reference evidence="1" key="1">
    <citation type="submission" date="2014-09" db="EMBL/GenBank/DDBJ databases">
        <authorList>
            <person name="Magalhaes I.L.F."/>
            <person name="Oliveira U."/>
            <person name="Santos F.R."/>
            <person name="Vidigal T.H.D.A."/>
            <person name="Brescovit A.D."/>
            <person name="Santos A.J."/>
        </authorList>
    </citation>
    <scope>NUCLEOTIDE SEQUENCE</scope>
    <source>
        <tissue evidence="1">Shoot tissue taken approximately 20 cm above the soil surface</tissue>
    </source>
</reference>